<dbReference type="Gene3D" id="3.30.70.330">
    <property type="match status" value="1"/>
</dbReference>
<dbReference type="InterPro" id="IPR012677">
    <property type="entry name" value="Nucleotide-bd_a/b_plait_sf"/>
</dbReference>
<accession>A0A9W5TA58</accession>
<keyword evidence="2 4" id="KW-0694">RNA-binding</keyword>
<dbReference type="OrthoDB" id="21467at2759"/>
<gene>
    <name evidence="6" type="ORF">BaOVIS_010050</name>
</gene>
<evidence type="ECO:0000256" key="1">
    <source>
        <dbReference type="ARBA" id="ARBA00004604"/>
    </source>
</evidence>
<sequence length="194" mass="21868">MEDNENVKSDIIYVGNLPKTLTESHIRTYFNQFGKVVKIRLMKSKKTGNSRGYCFVKFENHEIASIAADAMNNYFIDGRVLKVEVKEKAPHLKNIFKKGKPILSRSAQLSLHASRSEEQRKHTEETVGKLLQKGDDSTVIEGVAEVKARLESAIAHMEAKQEKLGTDVYASAIKKYQKALDVLVSRDKEKTSAK</sequence>
<dbReference type="InterPro" id="IPR035979">
    <property type="entry name" value="RBD_domain_sf"/>
</dbReference>
<organism evidence="6 7">
    <name type="scientific">Babesia ovis</name>
    <dbReference type="NCBI Taxonomy" id="5869"/>
    <lineage>
        <taxon>Eukaryota</taxon>
        <taxon>Sar</taxon>
        <taxon>Alveolata</taxon>
        <taxon>Apicomplexa</taxon>
        <taxon>Aconoidasida</taxon>
        <taxon>Piroplasmida</taxon>
        <taxon>Babesiidae</taxon>
        <taxon>Babesia</taxon>
    </lineage>
</organism>
<evidence type="ECO:0000313" key="6">
    <source>
        <dbReference type="EMBL" id="GFE53601.1"/>
    </source>
</evidence>
<dbReference type="InterPro" id="IPR000504">
    <property type="entry name" value="RRM_dom"/>
</dbReference>
<comment type="caution">
    <text evidence="6">The sequence shown here is derived from an EMBL/GenBank/DDBJ whole genome shotgun (WGS) entry which is preliminary data.</text>
</comment>
<dbReference type="SUPFAM" id="SSF54928">
    <property type="entry name" value="RNA-binding domain, RBD"/>
    <property type="match status" value="1"/>
</dbReference>
<evidence type="ECO:0000256" key="2">
    <source>
        <dbReference type="ARBA" id="ARBA00022884"/>
    </source>
</evidence>
<feature type="domain" description="RRM" evidence="5">
    <location>
        <begin position="10"/>
        <end position="88"/>
    </location>
</feature>
<keyword evidence="3" id="KW-0539">Nucleus</keyword>
<evidence type="ECO:0000256" key="4">
    <source>
        <dbReference type="PROSITE-ProRule" id="PRU00176"/>
    </source>
</evidence>
<evidence type="ECO:0000259" key="5">
    <source>
        <dbReference type="PROSITE" id="PS50102"/>
    </source>
</evidence>
<protein>
    <submittedName>
        <fullName evidence="6">MKI67 FHA domain-interacting nucleolar phosphoprotein</fullName>
    </submittedName>
</protein>
<dbReference type="AlphaFoldDB" id="A0A9W5TA58"/>
<dbReference type="PROSITE" id="PS50102">
    <property type="entry name" value="RRM"/>
    <property type="match status" value="1"/>
</dbReference>
<proteinExistence type="predicted"/>
<dbReference type="GO" id="GO:0003723">
    <property type="term" value="F:RNA binding"/>
    <property type="evidence" value="ECO:0007669"/>
    <property type="project" value="UniProtKB-UniRule"/>
</dbReference>
<evidence type="ECO:0000313" key="7">
    <source>
        <dbReference type="Proteomes" id="UP001057455"/>
    </source>
</evidence>
<dbReference type="EMBL" id="BLIY01000007">
    <property type="protein sequence ID" value="GFE53601.1"/>
    <property type="molecule type" value="Genomic_DNA"/>
</dbReference>
<dbReference type="SMART" id="SM00360">
    <property type="entry name" value="RRM"/>
    <property type="match status" value="1"/>
</dbReference>
<comment type="subcellular location">
    <subcellularLocation>
        <location evidence="1">Nucleus</location>
        <location evidence="1">Nucleolus</location>
    </subcellularLocation>
</comment>
<name>A0A9W5TA58_BABOV</name>
<reference evidence="6" key="1">
    <citation type="submission" date="2019-12" db="EMBL/GenBank/DDBJ databases">
        <title>Genome sequence of Babesia ovis.</title>
        <authorList>
            <person name="Yamagishi J."/>
            <person name="Sevinc F."/>
            <person name="Xuan X."/>
        </authorList>
    </citation>
    <scope>NUCLEOTIDE SEQUENCE</scope>
    <source>
        <strain evidence="6">Selcuk</strain>
    </source>
</reference>
<dbReference type="GO" id="GO:0005730">
    <property type="term" value="C:nucleolus"/>
    <property type="evidence" value="ECO:0007669"/>
    <property type="project" value="UniProtKB-SubCell"/>
</dbReference>
<evidence type="ECO:0000256" key="3">
    <source>
        <dbReference type="ARBA" id="ARBA00023242"/>
    </source>
</evidence>
<dbReference type="Proteomes" id="UP001057455">
    <property type="component" value="Unassembled WGS sequence"/>
</dbReference>
<dbReference type="PANTHER" id="PTHR46754">
    <property type="entry name" value="MKI67 FHA DOMAIN-INTERACTING NUCLEOLAR PHOSPHOPROTEIN"/>
    <property type="match status" value="1"/>
</dbReference>
<keyword evidence="7" id="KW-1185">Reference proteome</keyword>
<dbReference type="Pfam" id="PF00076">
    <property type="entry name" value="RRM_1"/>
    <property type="match status" value="1"/>
</dbReference>
<dbReference type="CDD" id="cd12307">
    <property type="entry name" value="RRM_NIFK_like"/>
    <property type="match status" value="1"/>
</dbReference>